<dbReference type="PANTHER" id="PTHR23322">
    <property type="entry name" value="FAS-ASSOCIATED PROTEIN"/>
    <property type="match status" value="1"/>
</dbReference>
<gene>
    <name evidence="9" type="primary">LOC117653656</name>
</gene>
<feature type="region of interest" description="Disordered" evidence="5">
    <location>
        <begin position="195"/>
        <end position="227"/>
    </location>
</feature>
<accession>A0A6P9AB45</accession>
<dbReference type="CDD" id="cd16448">
    <property type="entry name" value="RING-H2"/>
    <property type="match status" value="1"/>
</dbReference>
<keyword evidence="1 3" id="KW-0479">Metal-binding</keyword>
<name>A0A6P9AB45_THRPL</name>
<feature type="compositionally biased region" description="Basic and acidic residues" evidence="5">
    <location>
        <begin position="627"/>
        <end position="639"/>
    </location>
</feature>
<feature type="region of interest" description="Disordered" evidence="5">
    <location>
        <begin position="590"/>
        <end position="675"/>
    </location>
</feature>
<dbReference type="InParanoid" id="A0A6P9AB45"/>
<dbReference type="PROSITE" id="PS50966">
    <property type="entry name" value="ZF_SWIM"/>
    <property type="match status" value="1"/>
</dbReference>
<organism evidence="9">
    <name type="scientific">Thrips palmi</name>
    <name type="common">Melon thrips</name>
    <dbReference type="NCBI Taxonomy" id="161013"/>
    <lineage>
        <taxon>Eukaryota</taxon>
        <taxon>Metazoa</taxon>
        <taxon>Ecdysozoa</taxon>
        <taxon>Arthropoda</taxon>
        <taxon>Hexapoda</taxon>
        <taxon>Insecta</taxon>
        <taxon>Pterygota</taxon>
        <taxon>Neoptera</taxon>
        <taxon>Paraneoptera</taxon>
        <taxon>Thysanoptera</taxon>
        <taxon>Terebrantia</taxon>
        <taxon>Thripoidea</taxon>
        <taxon>Thripidae</taxon>
        <taxon>Thrips</taxon>
    </lineage>
</organism>
<feature type="compositionally biased region" description="Basic residues" evidence="5">
    <location>
        <begin position="130"/>
        <end position="139"/>
    </location>
</feature>
<evidence type="ECO:0000256" key="1">
    <source>
        <dbReference type="ARBA" id="ARBA00022771"/>
    </source>
</evidence>
<dbReference type="Gene3D" id="3.30.40.10">
    <property type="entry name" value="Zinc/RING finger domain, C3HC4 (zinc finger)"/>
    <property type="match status" value="1"/>
</dbReference>
<evidence type="ECO:0000259" key="7">
    <source>
        <dbReference type="PROSITE" id="PS50966"/>
    </source>
</evidence>
<dbReference type="PROSITE" id="PS50089">
    <property type="entry name" value="ZF_RING_2"/>
    <property type="match status" value="1"/>
</dbReference>
<evidence type="ECO:0000313" key="9">
    <source>
        <dbReference type="RefSeq" id="XP_034255352.1"/>
    </source>
</evidence>
<feature type="compositionally biased region" description="Low complexity" evidence="5">
    <location>
        <begin position="36"/>
        <end position="63"/>
    </location>
</feature>
<sequence>MREKRKAGGLAQLNNPVQEASSFHLLTEQPFASSQPPVEVVVPAGPPRQQGPAAAAGGPAPRSAVAVQNQAATSFVFQTARGMWVDTSTLPGSSRGLLEHPDDLTRPWWRPRVLYSSDEELDTDRGNGAPRRKVLRRRAPTPTLQEDERWPPESNEGRNNAGPTPCKVLRRTAPPPQEDERWPHEFLPDFQAHVASLAPPPAPPQEDERWPPESNESRNNAGPTPRKELLDERWPHEFLPHFHAHVASLAPSAPMASGVNCTGTATAAMVAGPGAASRPDQPDRLDHTAVAVSRRTAVSPMTDDDDFASSRASSFVTILFMKPDVEWYHLHEFPNAEPLCSLYLYCNVNNFALMPIKLFEMCPRLRLIPDSEVETVRSYFQTSEVTVNVVEDNSENVEMGHNLLQDVAVQERAATPAAPSLPVDPVAAVAPVLPLPEPERTATPAAPSLPVDPVAAVAADLPLPEPERTATPAAPSLPVDPVAAVAADLPLPEPERTATPAAPSLPVDPVAAVAADLPLPEPERTATPAAPSLPVDPVAAVAADLPLPEPERTATPAAPSLPVDPVAAVAAVLPLPEPERAATPVGRGVLAPVEDGAEPDARHGPAGARGDRGPAGARGGRGPAAARGDRDPAGARGGRDPAGARGDRGAQPAEDATPRRRVRRGGGRAGEQRPTIERHNRGMAIPDNSVSRLPGGHWRVASQGARGRGRAAGRATGYTVRRTGEPFCLCMMRCGRCNPGLCAQMYTCSCADSRQGQLCKHVHKVHALHGGRNVVDVVHISSGSEEEGAPPQQGMQLRPRQNRMAVVDVSEDSASEDDPLNIPGALNIPDPPPRPRAAPRPDPALEERRAIIRQQDAAYEASLRADRAATVQREAEERERLAREQEEREEAEQRLRDLPILAAEREAARERLPPEPLTNYILIRFRLPVGHQARTRRFARNGGIEALHEFLFVEGFNHVHLFLPRSTACLPARGTSVEEAVGTFSITLNVEIVDASEEPCSICLRMLSTEVFRAELPCGHFFHRKCVETLQQTQRRNRQRHTCPSCRRLFVNPERRPNHQD</sequence>
<keyword evidence="8" id="KW-1185">Reference proteome</keyword>
<evidence type="ECO:0000256" key="3">
    <source>
        <dbReference type="PROSITE-ProRule" id="PRU00175"/>
    </source>
</evidence>
<feature type="region of interest" description="Disordered" evidence="5">
    <location>
        <begin position="119"/>
        <end position="183"/>
    </location>
</feature>
<evidence type="ECO:0000313" key="8">
    <source>
        <dbReference type="Proteomes" id="UP000515158"/>
    </source>
</evidence>
<reference evidence="9" key="1">
    <citation type="submission" date="2025-08" db="UniProtKB">
        <authorList>
            <consortium name="RefSeq"/>
        </authorList>
    </citation>
    <scope>IDENTIFICATION</scope>
    <source>
        <tissue evidence="9">Total insect</tissue>
    </source>
</reference>
<dbReference type="InterPro" id="IPR050730">
    <property type="entry name" value="UBX_domain-protein"/>
</dbReference>
<evidence type="ECO:0000256" key="4">
    <source>
        <dbReference type="SAM" id="Coils"/>
    </source>
</evidence>
<dbReference type="SMART" id="SM00184">
    <property type="entry name" value="RING"/>
    <property type="match status" value="1"/>
</dbReference>
<dbReference type="KEGG" id="tpal:117653656"/>
<dbReference type="InterPro" id="IPR013083">
    <property type="entry name" value="Znf_RING/FYVE/PHD"/>
</dbReference>
<keyword evidence="2" id="KW-0862">Zinc</keyword>
<feature type="compositionally biased region" description="Pro residues" evidence="5">
    <location>
        <begin position="829"/>
        <end position="842"/>
    </location>
</feature>
<dbReference type="GO" id="GO:0008270">
    <property type="term" value="F:zinc ion binding"/>
    <property type="evidence" value="ECO:0007669"/>
    <property type="project" value="UniProtKB-KW"/>
</dbReference>
<dbReference type="InterPro" id="IPR001841">
    <property type="entry name" value="Znf_RING"/>
</dbReference>
<dbReference type="GeneID" id="117653656"/>
<dbReference type="RefSeq" id="XP_034255352.1">
    <property type="nucleotide sequence ID" value="XM_034399461.1"/>
</dbReference>
<feature type="domain" description="SWIM-type" evidence="7">
    <location>
        <begin position="718"/>
        <end position="770"/>
    </location>
</feature>
<dbReference type="InterPro" id="IPR007527">
    <property type="entry name" value="Znf_SWIM"/>
</dbReference>
<evidence type="ECO:0000259" key="6">
    <source>
        <dbReference type="PROSITE" id="PS50089"/>
    </source>
</evidence>
<feature type="region of interest" description="Disordered" evidence="5">
    <location>
        <begin position="783"/>
        <end position="842"/>
    </location>
</feature>
<feature type="compositionally biased region" description="Acidic residues" evidence="5">
    <location>
        <begin position="809"/>
        <end position="819"/>
    </location>
</feature>
<dbReference type="SUPFAM" id="SSF57850">
    <property type="entry name" value="RING/U-box"/>
    <property type="match status" value="1"/>
</dbReference>
<dbReference type="OrthoDB" id="8062037at2759"/>
<feature type="domain" description="RING-type" evidence="6">
    <location>
        <begin position="1000"/>
        <end position="1047"/>
    </location>
</feature>
<protein>
    <submittedName>
        <fullName evidence="9">Uncharacterized protein LOC117653656</fullName>
    </submittedName>
</protein>
<dbReference type="AlphaFoldDB" id="A0A6P9AB45"/>
<keyword evidence="1 3" id="KW-0863">Zinc-finger</keyword>
<feature type="coiled-coil region" evidence="4">
    <location>
        <begin position="868"/>
        <end position="901"/>
    </location>
</feature>
<dbReference type="Proteomes" id="UP000515158">
    <property type="component" value="Unplaced"/>
</dbReference>
<feature type="region of interest" description="Disordered" evidence="5">
    <location>
        <begin position="34"/>
        <end position="63"/>
    </location>
</feature>
<keyword evidence="4" id="KW-0175">Coiled coil</keyword>
<dbReference type="Pfam" id="PF13639">
    <property type="entry name" value="zf-RING_2"/>
    <property type="match status" value="1"/>
</dbReference>
<evidence type="ECO:0000256" key="5">
    <source>
        <dbReference type="SAM" id="MobiDB-lite"/>
    </source>
</evidence>
<proteinExistence type="predicted"/>
<evidence type="ECO:0000256" key="2">
    <source>
        <dbReference type="ARBA" id="ARBA00022833"/>
    </source>
</evidence>